<feature type="compositionally biased region" description="Low complexity" evidence="1">
    <location>
        <begin position="35"/>
        <end position="56"/>
    </location>
</feature>
<dbReference type="RefSeq" id="WP_132229085.1">
    <property type="nucleotide sequence ID" value="NZ_NRRH01000026.1"/>
</dbReference>
<dbReference type="Pfam" id="PF14559">
    <property type="entry name" value="TPR_19"/>
    <property type="match status" value="1"/>
</dbReference>
<reference evidence="3 4" key="1">
    <citation type="submission" date="2019-03" db="EMBL/GenBank/DDBJ databases">
        <title>Genomic Encyclopedia of Type Strains, Phase IV (KMG-IV): sequencing the most valuable type-strain genomes for metagenomic binning, comparative biology and taxonomic classification.</title>
        <authorList>
            <person name="Goeker M."/>
        </authorList>
    </citation>
    <scope>NUCLEOTIDE SEQUENCE [LARGE SCALE GENOMIC DNA]</scope>
    <source>
        <strain evidence="3 4">DSM 203</strain>
    </source>
</reference>
<feature type="chain" id="PRO_5020743698" evidence="2">
    <location>
        <begin position="18"/>
        <end position="264"/>
    </location>
</feature>
<protein>
    <submittedName>
        <fullName evidence="3">Tetratricopeptide repeat protein</fullName>
    </submittedName>
</protein>
<organism evidence="3 4">
    <name type="scientific">Marichromatium gracile</name>
    <name type="common">Chromatium gracile</name>
    <dbReference type="NCBI Taxonomy" id="1048"/>
    <lineage>
        <taxon>Bacteria</taxon>
        <taxon>Pseudomonadati</taxon>
        <taxon>Pseudomonadota</taxon>
        <taxon>Gammaproteobacteria</taxon>
        <taxon>Chromatiales</taxon>
        <taxon>Chromatiaceae</taxon>
        <taxon>Marichromatium</taxon>
    </lineage>
</organism>
<feature type="compositionally biased region" description="Low complexity" evidence="1">
    <location>
        <begin position="131"/>
        <end position="168"/>
    </location>
</feature>
<evidence type="ECO:0000256" key="2">
    <source>
        <dbReference type="SAM" id="SignalP"/>
    </source>
</evidence>
<evidence type="ECO:0000313" key="4">
    <source>
        <dbReference type="Proteomes" id="UP000295247"/>
    </source>
</evidence>
<dbReference type="InterPro" id="IPR011990">
    <property type="entry name" value="TPR-like_helical_dom_sf"/>
</dbReference>
<dbReference type="Proteomes" id="UP000295247">
    <property type="component" value="Unassembled WGS sequence"/>
</dbReference>
<dbReference type="AlphaFoldDB" id="A0A4R4AE96"/>
<feature type="region of interest" description="Disordered" evidence="1">
    <location>
        <begin position="18"/>
        <end position="184"/>
    </location>
</feature>
<dbReference type="SUPFAM" id="SSF48452">
    <property type="entry name" value="TPR-like"/>
    <property type="match status" value="1"/>
</dbReference>
<dbReference type="PROSITE" id="PS51257">
    <property type="entry name" value="PROKAR_LIPOPROTEIN"/>
    <property type="match status" value="1"/>
</dbReference>
<dbReference type="Gene3D" id="1.25.40.10">
    <property type="entry name" value="Tetratricopeptide repeat domain"/>
    <property type="match status" value="1"/>
</dbReference>
<comment type="caution">
    <text evidence="3">The sequence shown here is derived from an EMBL/GenBank/DDBJ whole genome shotgun (WGS) entry which is preliminary data.</text>
</comment>
<dbReference type="EMBL" id="SMDC01000003">
    <property type="protein sequence ID" value="TCW37039.1"/>
    <property type="molecule type" value="Genomic_DNA"/>
</dbReference>
<evidence type="ECO:0000256" key="1">
    <source>
        <dbReference type="SAM" id="MobiDB-lite"/>
    </source>
</evidence>
<keyword evidence="2" id="KW-0732">Signal</keyword>
<sequence>MRAFIILIAVLALSACAGQPRQGDPAPVVRVTPRPEQAPTPESAESAAEDPAVAEPQTEVYAYRDPAQLPAPEVVAEPGPTGSTVPALVSEAPTQSPTPTPTPAPVEQRPSAPSVRSNAPAAITPPPPETPRTAAVTTPQQAPAQPAPAPASSVSAPDLPAAAEALARQAERQRQSGDYAGAAASLERSLRIAPKQAYLWNRLARVRLEQGQTGQAGNLASRSNNLAGEDAAVRRDNWLIIADVRRRAGDAAGASEAERRASGG</sequence>
<gene>
    <name evidence="3" type="ORF">EDC29_103236</name>
</gene>
<feature type="signal peptide" evidence="2">
    <location>
        <begin position="1"/>
        <end position="17"/>
    </location>
</feature>
<proteinExistence type="predicted"/>
<accession>A0A4R4AE96</accession>
<evidence type="ECO:0000313" key="3">
    <source>
        <dbReference type="EMBL" id="TCW37039.1"/>
    </source>
</evidence>
<name>A0A4R4AE96_MARGR</name>